<comment type="similarity">
    <text evidence="2 10">Belongs to the ABC-4 integral membrane protein family. FtsX subfamily.</text>
</comment>
<organism evidence="14 15">
    <name type="scientific">Ruminiclostridium cellulolyticum (strain ATCC 35319 / DSM 5812 / JCM 6584 / H10)</name>
    <name type="common">Clostridium cellulolyticum</name>
    <dbReference type="NCBI Taxonomy" id="394503"/>
    <lineage>
        <taxon>Bacteria</taxon>
        <taxon>Bacillati</taxon>
        <taxon>Bacillota</taxon>
        <taxon>Clostridia</taxon>
        <taxon>Eubacteriales</taxon>
        <taxon>Oscillospiraceae</taxon>
        <taxon>Ruminiclostridium</taxon>
    </lineage>
</organism>
<keyword evidence="9 10" id="KW-0131">Cell cycle</keyword>
<evidence type="ECO:0000256" key="9">
    <source>
        <dbReference type="ARBA" id="ARBA00023306"/>
    </source>
</evidence>
<evidence type="ECO:0000313" key="14">
    <source>
        <dbReference type="EMBL" id="ACL77200.1"/>
    </source>
</evidence>
<keyword evidence="7 11" id="KW-1133">Transmembrane helix</keyword>
<feature type="transmembrane region" description="Helical" evidence="11">
    <location>
        <begin position="176"/>
        <end position="202"/>
    </location>
</feature>
<dbReference type="Pfam" id="PF18075">
    <property type="entry name" value="FtsX_ECD"/>
    <property type="match status" value="1"/>
</dbReference>
<dbReference type="InterPro" id="IPR058204">
    <property type="entry name" value="FtsX_firmicutes-type"/>
</dbReference>
<name>B8I8A0_RUMCH</name>
<evidence type="ECO:0000259" key="12">
    <source>
        <dbReference type="Pfam" id="PF02687"/>
    </source>
</evidence>
<feature type="transmembrane region" description="Helical" evidence="11">
    <location>
        <begin position="223"/>
        <end position="248"/>
    </location>
</feature>
<evidence type="ECO:0000256" key="1">
    <source>
        <dbReference type="ARBA" id="ARBA00004651"/>
    </source>
</evidence>
<comment type="function">
    <text evidence="10">Part of the ABC transporter FtsEX involved in asymmetric cellular division facilitating the initiation of sporulation.</text>
</comment>
<comment type="subcellular location">
    <subcellularLocation>
        <location evidence="1">Cell membrane</location>
        <topology evidence="1">Multi-pass membrane protein</topology>
    </subcellularLocation>
</comment>
<dbReference type="PANTHER" id="PTHR47755">
    <property type="entry name" value="CELL DIVISION PROTEIN FTSX"/>
    <property type="match status" value="1"/>
</dbReference>
<evidence type="ECO:0000256" key="10">
    <source>
        <dbReference type="PIRNR" id="PIRNR003097"/>
    </source>
</evidence>
<evidence type="ECO:0000313" key="15">
    <source>
        <dbReference type="Proteomes" id="UP000001349"/>
    </source>
</evidence>
<feature type="domain" description="FtsX extracellular" evidence="13">
    <location>
        <begin position="60"/>
        <end position="157"/>
    </location>
</feature>
<feature type="domain" description="ABC3 transporter permease C-terminal" evidence="12">
    <location>
        <begin position="180"/>
        <end position="298"/>
    </location>
</feature>
<dbReference type="OrthoDB" id="9812531at2"/>
<dbReference type="Pfam" id="PF02687">
    <property type="entry name" value="FtsX"/>
    <property type="match status" value="1"/>
</dbReference>
<sequence precursor="true">MKIRSLKYILKESFKNAYRNKLMSLASISIISAALVLFGVFYLILINLNHNLDILYEQPQMQAYCLPTLTDQQISAVETEIKNNKHIESYTVVTKKEAYEQFKRFLSSDKSNEGGANILEGYDESSMNVSFIIKVKDPQNSKLVAGQLRALAGMENVKYSQQTIDLIYTISKWVRIVSLVLIGVLLIISLFIISNTIKLTVFARRKEINIMKYIGATDWFIRWPFIFEGILIGLTGALFAFIIISYLYGFTQPRITSNLTTLGDGFEIMDYKYVWNTLVLFYLGVSALIGASGSVMSIRKHLHV</sequence>
<dbReference type="HOGENOM" id="CLU_073546_2_2_9"/>
<evidence type="ECO:0000256" key="4">
    <source>
        <dbReference type="ARBA" id="ARBA00022475"/>
    </source>
</evidence>
<dbReference type="PIRSF" id="PIRSF003097">
    <property type="entry name" value="FtsX"/>
    <property type="match status" value="1"/>
</dbReference>
<reference evidence="14 15" key="1">
    <citation type="submission" date="2009-01" db="EMBL/GenBank/DDBJ databases">
        <title>Complete sequence of Clostridium cellulolyticum H10.</title>
        <authorList>
            <consortium name="US DOE Joint Genome Institute"/>
            <person name="Lucas S."/>
            <person name="Copeland A."/>
            <person name="Lapidus A."/>
            <person name="Glavina del Rio T."/>
            <person name="Dalin E."/>
            <person name="Tice H."/>
            <person name="Bruce D."/>
            <person name="Goodwin L."/>
            <person name="Pitluck S."/>
            <person name="Chertkov O."/>
            <person name="Saunders E."/>
            <person name="Brettin T."/>
            <person name="Detter J.C."/>
            <person name="Han C."/>
            <person name="Larimer F."/>
            <person name="Land M."/>
            <person name="Hauser L."/>
            <person name="Kyrpides N."/>
            <person name="Ivanova N."/>
            <person name="Zhou J."/>
            <person name="Richardson P."/>
        </authorList>
    </citation>
    <scope>NUCLEOTIDE SEQUENCE [LARGE SCALE GENOMIC DNA]</scope>
    <source>
        <strain evidence="15">ATCC 35319 / DSM 5812 / JCM 6584 / H10</strain>
    </source>
</reference>
<dbReference type="AlphaFoldDB" id="B8I8A0"/>
<dbReference type="STRING" id="394503.Ccel_2906"/>
<accession>B8I8A0</accession>
<dbReference type="EMBL" id="CP001348">
    <property type="protein sequence ID" value="ACL77200.1"/>
    <property type="molecule type" value="Genomic_DNA"/>
</dbReference>
<dbReference type="Proteomes" id="UP000001349">
    <property type="component" value="Chromosome"/>
</dbReference>
<keyword evidence="5 10" id="KW-0132">Cell division</keyword>
<dbReference type="InterPro" id="IPR003838">
    <property type="entry name" value="ABC3_permease_C"/>
</dbReference>
<evidence type="ECO:0000256" key="3">
    <source>
        <dbReference type="ARBA" id="ARBA00021907"/>
    </source>
</evidence>
<evidence type="ECO:0000256" key="6">
    <source>
        <dbReference type="ARBA" id="ARBA00022692"/>
    </source>
</evidence>
<dbReference type="GO" id="GO:0051301">
    <property type="term" value="P:cell division"/>
    <property type="evidence" value="ECO:0007669"/>
    <property type="project" value="UniProtKB-KW"/>
</dbReference>
<dbReference type="RefSeq" id="WP_015926267.1">
    <property type="nucleotide sequence ID" value="NC_011898.1"/>
</dbReference>
<dbReference type="PANTHER" id="PTHR47755:SF1">
    <property type="entry name" value="CELL DIVISION PROTEIN FTSX"/>
    <property type="match status" value="1"/>
</dbReference>
<feature type="transmembrane region" description="Helical" evidence="11">
    <location>
        <begin position="279"/>
        <end position="298"/>
    </location>
</feature>
<keyword evidence="8 10" id="KW-0472">Membrane</keyword>
<keyword evidence="15" id="KW-1185">Reference proteome</keyword>
<evidence type="ECO:0000256" key="11">
    <source>
        <dbReference type="SAM" id="Phobius"/>
    </source>
</evidence>
<dbReference type="InterPro" id="IPR004513">
    <property type="entry name" value="FtsX"/>
</dbReference>
<dbReference type="KEGG" id="cce:Ccel_2906"/>
<dbReference type="NCBIfam" id="NF038347">
    <property type="entry name" value="FtsX_Gpos"/>
    <property type="match status" value="1"/>
</dbReference>
<dbReference type="InterPro" id="IPR040690">
    <property type="entry name" value="FtsX_ECD"/>
</dbReference>
<dbReference type="Gene3D" id="3.30.70.3040">
    <property type="match status" value="1"/>
</dbReference>
<evidence type="ECO:0000256" key="8">
    <source>
        <dbReference type="ARBA" id="ARBA00023136"/>
    </source>
</evidence>
<proteinExistence type="inferred from homology"/>
<evidence type="ECO:0000256" key="5">
    <source>
        <dbReference type="ARBA" id="ARBA00022618"/>
    </source>
</evidence>
<evidence type="ECO:0000256" key="2">
    <source>
        <dbReference type="ARBA" id="ARBA00007379"/>
    </source>
</evidence>
<feature type="transmembrane region" description="Helical" evidence="11">
    <location>
        <begin position="21"/>
        <end position="45"/>
    </location>
</feature>
<evidence type="ECO:0000256" key="7">
    <source>
        <dbReference type="ARBA" id="ARBA00022989"/>
    </source>
</evidence>
<gene>
    <name evidence="14" type="ordered locus">Ccel_2906</name>
</gene>
<evidence type="ECO:0000259" key="13">
    <source>
        <dbReference type="Pfam" id="PF18075"/>
    </source>
</evidence>
<keyword evidence="4 10" id="KW-1003">Cell membrane</keyword>
<protein>
    <recommendedName>
        <fullName evidence="3 10">Cell division protein FtsX</fullName>
    </recommendedName>
</protein>
<keyword evidence="6 11" id="KW-0812">Transmembrane</keyword>
<dbReference type="eggNOG" id="COG2177">
    <property type="taxonomic scope" value="Bacteria"/>
</dbReference>
<dbReference type="GO" id="GO:0005886">
    <property type="term" value="C:plasma membrane"/>
    <property type="evidence" value="ECO:0007669"/>
    <property type="project" value="UniProtKB-SubCell"/>
</dbReference>